<organism evidence="2 3">
    <name type="scientific">Chitinophaga cymbidii</name>
    <dbReference type="NCBI Taxonomy" id="1096750"/>
    <lineage>
        <taxon>Bacteria</taxon>
        <taxon>Pseudomonadati</taxon>
        <taxon>Bacteroidota</taxon>
        <taxon>Chitinophagia</taxon>
        <taxon>Chitinophagales</taxon>
        <taxon>Chitinophagaceae</taxon>
        <taxon>Chitinophaga</taxon>
    </lineage>
</organism>
<dbReference type="RefSeq" id="WP_146858292.1">
    <property type="nucleotide sequence ID" value="NZ_BKAU01000001.1"/>
</dbReference>
<comment type="caution">
    <text evidence="2">The sequence shown here is derived from an EMBL/GenBank/DDBJ whole genome shotgun (WGS) entry which is preliminary data.</text>
</comment>
<dbReference type="Pfam" id="PF01637">
    <property type="entry name" value="ATPase_2"/>
    <property type="match status" value="1"/>
</dbReference>
<dbReference type="GO" id="GO:0005524">
    <property type="term" value="F:ATP binding"/>
    <property type="evidence" value="ECO:0007669"/>
    <property type="project" value="InterPro"/>
</dbReference>
<dbReference type="Proteomes" id="UP000321436">
    <property type="component" value="Unassembled WGS sequence"/>
</dbReference>
<name>A0A512RG52_9BACT</name>
<dbReference type="InterPro" id="IPR011579">
    <property type="entry name" value="ATPase_dom"/>
</dbReference>
<dbReference type="SUPFAM" id="SSF52540">
    <property type="entry name" value="P-loop containing nucleoside triphosphate hydrolases"/>
    <property type="match status" value="1"/>
</dbReference>
<dbReference type="AlphaFoldDB" id="A0A512RG52"/>
<dbReference type="InterPro" id="IPR027417">
    <property type="entry name" value="P-loop_NTPase"/>
</dbReference>
<accession>A0A512RG52</accession>
<evidence type="ECO:0000313" key="3">
    <source>
        <dbReference type="Proteomes" id="UP000321436"/>
    </source>
</evidence>
<dbReference type="PANTHER" id="PTHR34704:SF1">
    <property type="entry name" value="ATPASE"/>
    <property type="match status" value="1"/>
</dbReference>
<evidence type="ECO:0000259" key="1">
    <source>
        <dbReference type="Pfam" id="PF01637"/>
    </source>
</evidence>
<keyword evidence="3" id="KW-1185">Reference proteome</keyword>
<sequence length="478" mass="54503">MAETIIGRYAEKKILKEMLSSKEAELIAILGRRRVGKTFLIRNYCQKYLVFECTGIHEAGLPEQLFNFSRSLQLAMQSPIPPATPVNWVQAFIFLSDFLATKLKDQPAVVLFDEFPWIHTAKSGFLTAFGHWWNTWASRQPQLKVVICGSAASWMIENILHNKGGLHNRISRTIRLLPFSLKESEDYLISRGVKLDHYQILQLYMAMGGIPQYLKQVDKGQSAHQVIDRLFFEKDGMLKTEFNVLYRSLFDNASHHEAIVRELAKKASGLSRTEVIKACGLTTGGTTTRLFEELEQSGFITQYIPFEKTSRDGIYKLSDEYSLFYLKFIDRARATGAGTWHKISQGQSYNSWSGYAFEAICQKHVQQIKKALGIAAVYTEASGWRYTPKKGEAGAQIDLLLDRADHSINVCEMKFANGEFTIDKKYANELDSKVKVFQAQTKTKKTIFPTMITTYGTKQNIYYTGRIVSEVKMEDLFK</sequence>
<dbReference type="EMBL" id="BKAU01000001">
    <property type="protein sequence ID" value="GEP94683.1"/>
    <property type="molecule type" value="Genomic_DNA"/>
</dbReference>
<dbReference type="Gene3D" id="3.40.50.300">
    <property type="entry name" value="P-loop containing nucleotide triphosphate hydrolases"/>
    <property type="match status" value="1"/>
</dbReference>
<reference evidence="2 3" key="1">
    <citation type="submission" date="2019-07" db="EMBL/GenBank/DDBJ databases">
        <title>Whole genome shotgun sequence of Chitinophaga cymbidii NBRC 109752.</title>
        <authorList>
            <person name="Hosoyama A."/>
            <person name="Uohara A."/>
            <person name="Ohji S."/>
            <person name="Ichikawa N."/>
        </authorList>
    </citation>
    <scope>NUCLEOTIDE SEQUENCE [LARGE SCALE GENOMIC DNA]</scope>
    <source>
        <strain evidence="2 3">NBRC 109752</strain>
    </source>
</reference>
<dbReference type="PANTHER" id="PTHR34704">
    <property type="entry name" value="ATPASE"/>
    <property type="match status" value="1"/>
</dbReference>
<evidence type="ECO:0000313" key="2">
    <source>
        <dbReference type="EMBL" id="GEP94683.1"/>
    </source>
</evidence>
<protein>
    <submittedName>
        <fullName evidence="2">ATPase</fullName>
    </submittedName>
</protein>
<dbReference type="OrthoDB" id="9813134at2"/>
<proteinExistence type="predicted"/>
<feature type="domain" description="ATPase" evidence="1">
    <location>
        <begin position="8"/>
        <end position="217"/>
    </location>
</feature>
<gene>
    <name evidence="2" type="ORF">CCY01nite_09430</name>
</gene>